<keyword evidence="4" id="KW-1185">Reference proteome</keyword>
<gene>
    <name evidence="3" type="ORF">OLC1_LOCUS884</name>
</gene>
<protein>
    <submittedName>
        <fullName evidence="3">OLC1v1022551C1</fullName>
    </submittedName>
</protein>
<dbReference type="InterPro" id="IPR021102">
    <property type="entry name" value="PNGase_A"/>
</dbReference>
<dbReference type="InterPro" id="IPR056948">
    <property type="entry name" value="PNGaseA_N"/>
</dbReference>
<name>A0AAV1BYC2_OLDCO</name>
<evidence type="ECO:0000259" key="2">
    <source>
        <dbReference type="Pfam" id="PF12222"/>
    </source>
</evidence>
<accession>A0AAV1BYC2</accession>
<keyword evidence="1" id="KW-0732">Signal</keyword>
<evidence type="ECO:0000313" key="3">
    <source>
        <dbReference type="EMBL" id="CAI9088265.1"/>
    </source>
</evidence>
<feature type="signal peptide" evidence="1">
    <location>
        <begin position="1"/>
        <end position="19"/>
    </location>
</feature>
<feature type="domain" description="Peptide N-acetyl-beta-D-glucosaminyl asparaginase amidase A N-terminal" evidence="2">
    <location>
        <begin position="60"/>
        <end position="419"/>
    </location>
</feature>
<reference evidence="3" key="1">
    <citation type="submission" date="2023-03" db="EMBL/GenBank/DDBJ databases">
        <authorList>
            <person name="Julca I."/>
        </authorList>
    </citation>
    <scope>NUCLEOTIDE SEQUENCE</scope>
</reference>
<dbReference type="EMBL" id="OX459118">
    <property type="protein sequence ID" value="CAI9088265.1"/>
    <property type="molecule type" value="Genomic_DNA"/>
</dbReference>
<evidence type="ECO:0000313" key="4">
    <source>
        <dbReference type="Proteomes" id="UP001161247"/>
    </source>
</evidence>
<organism evidence="3 4">
    <name type="scientific">Oldenlandia corymbosa var. corymbosa</name>
    <dbReference type="NCBI Taxonomy" id="529605"/>
    <lineage>
        <taxon>Eukaryota</taxon>
        <taxon>Viridiplantae</taxon>
        <taxon>Streptophyta</taxon>
        <taxon>Embryophyta</taxon>
        <taxon>Tracheophyta</taxon>
        <taxon>Spermatophyta</taxon>
        <taxon>Magnoliopsida</taxon>
        <taxon>eudicotyledons</taxon>
        <taxon>Gunneridae</taxon>
        <taxon>Pentapetalae</taxon>
        <taxon>asterids</taxon>
        <taxon>lamiids</taxon>
        <taxon>Gentianales</taxon>
        <taxon>Rubiaceae</taxon>
        <taxon>Rubioideae</taxon>
        <taxon>Spermacoceae</taxon>
        <taxon>Hedyotis-Oldenlandia complex</taxon>
        <taxon>Oldenlandia</taxon>
    </lineage>
</organism>
<dbReference type="AlphaFoldDB" id="A0AAV1BYC2"/>
<evidence type="ECO:0000256" key="1">
    <source>
        <dbReference type="SAM" id="SignalP"/>
    </source>
</evidence>
<dbReference type="Pfam" id="PF12222">
    <property type="entry name" value="PNGaseA"/>
    <property type="match status" value="1"/>
</dbReference>
<dbReference type="Pfam" id="PF25156">
    <property type="entry name" value="PNGase_A_C"/>
    <property type="match status" value="1"/>
</dbReference>
<dbReference type="Proteomes" id="UP001161247">
    <property type="component" value="Chromosome 1"/>
</dbReference>
<sequence length="615" mass="69087">MQTFLLIWILLSLMALVIPLHSIPTPPLFKKRHSFHQEAITSQPQQYLEVTRPLPFDSLNASCTLPVLTHNFSNTYGRPPVSMRYSPPLNCRWTNVVLEIQISCQGEQYDRIAAVWLSGAELIRTSTAEPNQEGIFWVVRKDVTRYSSLLAQDNLTLSMMLENIVHGYWTGVYQVNITFHYYDTSPPITPAPAPAPDPVGPLLALRGEDENYYKNSKKLKSKEYPLELEVNDEKGTFDSYERPADLIVPVSSNGIGGFWFRIQNESDIHSKGVEIPRNTYRAVIEVYSSAHGDDEFWYSNPPDGYSWRTGETEAESKHGHGAHREVLVKIDGALVGSVVPFPVIYAGGISPDLWAPVVGIGAFDLPSYDLELTPFLSLLLDGRAHSFSFEVADGNSFWLVDANLHLWLDASVKQVLAGIDSNVPEFSLEHKSKFDALARKFEIQGERTMKVSGWMIMATGYFTTSFEQKLKLENTVKFYNNGSSKLVEQKVKDKSVFSIKSGNKAVIFYTSTKREFPLKWNTVTFAGVDEKSSGETVETTIMEKKTLGDLWSIRTNRQECSAWTFGNDLGVFSHKAFTHQNYSFMDGSNCYSRMVVAENGSLLGDTTSSLCLKSM</sequence>
<proteinExistence type="predicted"/>
<dbReference type="PANTHER" id="PTHR31104">
    <property type="entry name" value="PEPTIDE-N4-(N-ACETYL-BETA-GLUCOSAMINYL)ASPARAGINE AMIDASE A PROTEIN"/>
    <property type="match status" value="1"/>
</dbReference>
<feature type="chain" id="PRO_5043987432" evidence="1">
    <location>
        <begin position="20"/>
        <end position="615"/>
    </location>
</feature>